<sequence>MIRTLPYKTKQFFFVLIKISIVVGAFYFIYNKLTHNTALSFSEFIDFSTKNEVFSLKNIIFLLLLSIFNWFFEILKWQTLVTFIKPISFKTALKQSLGSLTASLLTPNRIGEYGAKAMYYSAHFRKRVMMVNLFSNVLQMGATTLIGAISFSLFILQYNPDINYVKLSKFIIIVLSSLIILGFGISKSRFNIKGFSVKKLKQFILEFPKSKLAVGLLLSLLRYAIFSFQFYLLLHIFKTELSYLNAMIIISSMYLIASSIPSIFIFDVVVKGSIAVYLFAFSGVNELIVLCIITIMWLLNFVIPSLFGSYYVLSFSLPKNNVES</sequence>
<name>A0A5M7BGC5_9FLAO</name>
<proteinExistence type="predicted"/>
<keyword evidence="4 6" id="KW-1133">Transmembrane helix</keyword>
<keyword evidence="3 6" id="KW-0812">Transmembrane</keyword>
<reference evidence="7" key="3">
    <citation type="submission" date="2019-09" db="EMBL/GenBank/DDBJ databases">
        <authorList>
            <person name="Zhang D.-C."/>
        </authorList>
    </citation>
    <scope>NUCLEOTIDE SEQUENCE</scope>
    <source>
        <strain evidence="7">RU-4-M-4</strain>
    </source>
</reference>
<protein>
    <recommendedName>
        <fullName evidence="11">Flippase-like domain-containing protein</fullName>
    </recommendedName>
</protein>
<dbReference type="InterPro" id="IPR022791">
    <property type="entry name" value="L-PG_synthase/AglD"/>
</dbReference>
<accession>A0A5M7BGC5</accession>
<evidence type="ECO:0000256" key="3">
    <source>
        <dbReference type="ARBA" id="ARBA00022692"/>
    </source>
</evidence>
<organism evidence="7 10">
    <name type="scientific">Algibacter amylolyticus</name>
    <dbReference type="NCBI Taxonomy" id="1608400"/>
    <lineage>
        <taxon>Bacteria</taxon>
        <taxon>Pseudomonadati</taxon>
        <taxon>Bacteroidota</taxon>
        <taxon>Flavobacteriia</taxon>
        <taxon>Flavobacteriales</taxon>
        <taxon>Flavobacteriaceae</taxon>
        <taxon>Algibacter</taxon>
    </lineage>
</organism>
<dbReference type="OrthoDB" id="1121314at2"/>
<comment type="subcellular location">
    <subcellularLocation>
        <location evidence="1">Cell membrane</location>
        <topology evidence="1">Multi-pass membrane protein</topology>
    </subcellularLocation>
</comment>
<keyword evidence="5 6" id="KW-0472">Membrane</keyword>
<feature type="transmembrane region" description="Helical" evidence="6">
    <location>
        <begin position="212"/>
        <end position="237"/>
    </location>
</feature>
<evidence type="ECO:0000313" key="9">
    <source>
        <dbReference type="Proteomes" id="UP000315145"/>
    </source>
</evidence>
<dbReference type="Proteomes" id="UP000315145">
    <property type="component" value="Unassembled WGS sequence"/>
</dbReference>
<dbReference type="EMBL" id="VMBF01000001">
    <property type="protein sequence ID" value="TSJ82208.1"/>
    <property type="molecule type" value="Genomic_DNA"/>
</dbReference>
<feature type="transmembrane region" description="Helical" evidence="6">
    <location>
        <begin position="12"/>
        <end position="30"/>
    </location>
</feature>
<keyword evidence="9" id="KW-1185">Reference proteome</keyword>
<reference evidence="7 10" key="1">
    <citation type="journal article" date="2015" name="Int. J. Syst. Evol. Microbiol.">
        <title>Algibacter amylolyticus sp. nov., isolated from intertidal sediment.</title>
        <authorList>
            <person name="Zhang D.C."/>
            <person name="Wu J."/>
            <person name="Neuner K."/>
            <person name="Yao J."/>
            <person name="Margesin R."/>
        </authorList>
    </citation>
    <scope>NUCLEOTIDE SEQUENCE [LARGE SCALE GENOMIC DNA]</scope>
    <source>
        <strain evidence="7 10">RU-4-M-4</strain>
    </source>
</reference>
<dbReference type="EMBL" id="VWRS01000001">
    <property type="protein sequence ID" value="KAA5827963.1"/>
    <property type="molecule type" value="Genomic_DNA"/>
</dbReference>
<evidence type="ECO:0000313" key="8">
    <source>
        <dbReference type="EMBL" id="TSJ82208.1"/>
    </source>
</evidence>
<dbReference type="Proteomes" id="UP000322315">
    <property type="component" value="Unassembled WGS sequence"/>
</dbReference>
<feature type="transmembrane region" description="Helical" evidence="6">
    <location>
        <begin position="54"/>
        <end position="72"/>
    </location>
</feature>
<feature type="transmembrane region" description="Helical" evidence="6">
    <location>
        <begin position="133"/>
        <end position="158"/>
    </location>
</feature>
<reference evidence="8 9" key="2">
    <citation type="submission" date="2019-07" db="EMBL/GenBank/DDBJ databases">
        <title>Algibacter marinivivus sp. nov., isolated from the surface of a marine red alga.</title>
        <authorList>
            <person name="Zhong X."/>
            <person name="Xu W."/>
            <person name="Zhang Y."/>
            <person name="Zhang Q."/>
            <person name="Du Z."/>
        </authorList>
    </citation>
    <scope>NUCLEOTIDE SEQUENCE [LARGE SCALE GENOMIC DNA]</scope>
    <source>
        <strain evidence="8 9">RU-4-M-4</strain>
    </source>
</reference>
<dbReference type="AlphaFoldDB" id="A0A5M7BGC5"/>
<dbReference type="GO" id="GO:0005886">
    <property type="term" value="C:plasma membrane"/>
    <property type="evidence" value="ECO:0007669"/>
    <property type="project" value="UniProtKB-SubCell"/>
</dbReference>
<evidence type="ECO:0000256" key="1">
    <source>
        <dbReference type="ARBA" id="ARBA00004651"/>
    </source>
</evidence>
<feature type="transmembrane region" description="Helical" evidence="6">
    <location>
        <begin position="243"/>
        <end position="266"/>
    </location>
</feature>
<evidence type="ECO:0008006" key="11">
    <source>
        <dbReference type="Google" id="ProtNLM"/>
    </source>
</evidence>
<gene>
    <name evidence="7" type="ORF">F2B50_03735</name>
    <name evidence="8" type="ORF">FPF71_03735</name>
</gene>
<keyword evidence="2" id="KW-1003">Cell membrane</keyword>
<evidence type="ECO:0000256" key="4">
    <source>
        <dbReference type="ARBA" id="ARBA00022989"/>
    </source>
</evidence>
<feature type="transmembrane region" description="Helical" evidence="6">
    <location>
        <begin position="287"/>
        <end position="313"/>
    </location>
</feature>
<evidence type="ECO:0000256" key="5">
    <source>
        <dbReference type="ARBA" id="ARBA00023136"/>
    </source>
</evidence>
<dbReference type="Pfam" id="PF03706">
    <property type="entry name" value="LPG_synthase_TM"/>
    <property type="match status" value="1"/>
</dbReference>
<evidence type="ECO:0000256" key="2">
    <source>
        <dbReference type="ARBA" id="ARBA00022475"/>
    </source>
</evidence>
<comment type="caution">
    <text evidence="7">The sequence shown here is derived from an EMBL/GenBank/DDBJ whole genome shotgun (WGS) entry which is preliminary data.</text>
</comment>
<feature type="transmembrane region" description="Helical" evidence="6">
    <location>
        <begin position="170"/>
        <end position="192"/>
    </location>
</feature>
<evidence type="ECO:0000256" key="6">
    <source>
        <dbReference type="SAM" id="Phobius"/>
    </source>
</evidence>
<dbReference type="RefSeq" id="WP_144115296.1">
    <property type="nucleotide sequence ID" value="NZ_JACHGE010000001.1"/>
</dbReference>
<evidence type="ECO:0000313" key="7">
    <source>
        <dbReference type="EMBL" id="KAA5827963.1"/>
    </source>
</evidence>
<evidence type="ECO:0000313" key="10">
    <source>
        <dbReference type="Proteomes" id="UP000322315"/>
    </source>
</evidence>